<evidence type="ECO:0000259" key="3">
    <source>
        <dbReference type="PROSITE" id="PS50977"/>
    </source>
</evidence>
<dbReference type="PROSITE" id="PS50977">
    <property type="entry name" value="HTH_TETR_2"/>
    <property type="match status" value="1"/>
</dbReference>
<dbReference type="EMBL" id="VOGB01000005">
    <property type="protein sequence ID" value="MQM73640.1"/>
    <property type="molecule type" value="Genomic_DNA"/>
</dbReference>
<dbReference type="Gene3D" id="1.10.357.10">
    <property type="entry name" value="Tetracycline Repressor, domain 2"/>
    <property type="match status" value="1"/>
</dbReference>
<evidence type="ECO:0000256" key="2">
    <source>
        <dbReference type="PROSITE-ProRule" id="PRU00335"/>
    </source>
</evidence>
<name>A0A6L5GV39_9FIRM</name>
<dbReference type="SUPFAM" id="SSF46689">
    <property type="entry name" value="Homeodomain-like"/>
    <property type="match status" value="1"/>
</dbReference>
<sequence>MDKRIIKTQKNLKNTLRQMILEKPFEKISVTEICKRANTSRITFYTYYSDKYDLLEHCFEDIQEEATARFEELEKDNPEHRLNISCQHFLMVLIEVTTPFVKASVQTEASPAVSMYYHFVLKNLKMFGKINADRLKTQYHPGQLDAFLTFGLWGFIFASGVERDSDATMADAKQLIDDLLASPIFEKTSEK</sequence>
<accession>A0A6L5GV39</accession>
<dbReference type="Pfam" id="PF00440">
    <property type="entry name" value="TetR_N"/>
    <property type="match status" value="1"/>
</dbReference>
<evidence type="ECO:0000256" key="1">
    <source>
        <dbReference type="ARBA" id="ARBA00023125"/>
    </source>
</evidence>
<feature type="domain" description="HTH tetR-type" evidence="3">
    <location>
        <begin position="6"/>
        <end position="66"/>
    </location>
</feature>
<keyword evidence="5" id="KW-1185">Reference proteome</keyword>
<keyword evidence="1 2" id="KW-0238">DNA-binding</keyword>
<dbReference type="PANTHER" id="PTHR43479:SF7">
    <property type="entry name" value="TETR-FAMILY TRANSCRIPTIONAL REGULATOR"/>
    <property type="match status" value="1"/>
</dbReference>
<dbReference type="InterPro" id="IPR050624">
    <property type="entry name" value="HTH-type_Tx_Regulator"/>
</dbReference>
<dbReference type="AlphaFoldDB" id="A0A6L5GV39"/>
<dbReference type="InterPro" id="IPR001647">
    <property type="entry name" value="HTH_TetR"/>
</dbReference>
<protein>
    <submittedName>
        <fullName evidence="4">TetR/AcrR family transcriptional regulator</fullName>
    </submittedName>
</protein>
<comment type="caution">
    <text evidence="4">The sequence shown here is derived from an EMBL/GenBank/DDBJ whole genome shotgun (WGS) entry which is preliminary data.</text>
</comment>
<dbReference type="InterPro" id="IPR009057">
    <property type="entry name" value="Homeodomain-like_sf"/>
</dbReference>
<reference evidence="4" key="1">
    <citation type="journal article" date="2020" name="Appl. Environ. Microbiol.">
        <title>Medium-Chain Fatty Acid Synthesis by 'Candidatus Weimeria bifida' gen. nov., sp. nov., and 'Candidatus Pseudoramibacter fermentans' sp. nov.</title>
        <authorList>
            <person name="Scarborough M.J."/>
            <person name="Myers K.S."/>
            <person name="Donohue T.J."/>
            <person name="Noguera D.R."/>
        </authorList>
    </citation>
    <scope>NUCLEOTIDE SEQUENCE</scope>
    <source>
        <strain evidence="4">EUB1.1</strain>
    </source>
</reference>
<organism evidence="4 5">
    <name type="scientific">Candidatus Pseudoramibacter fermentans</name>
    <dbReference type="NCBI Taxonomy" id="2594427"/>
    <lineage>
        <taxon>Bacteria</taxon>
        <taxon>Bacillati</taxon>
        <taxon>Bacillota</taxon>
        <taxon>Clostridia</taxon>
        <taxon>Eubacteriales</taxon>
        <taxon>Eubacteriaceae</taxon>
        <taxon>Pseudoramibacter</taxon>
    </lineage>
</organism>
<dbReference type="Proteomes" id="UP000473648">
    <property type="component" value="Unassembled WGS sequence"/>
</dbReference>
<gene>
    <name evidence="4" type="ORF">FRC53_09565</name>
</gene>
<evidence type="ECO:0000313" key="4">
    <source>
        <dbReference type="EMBL" id="MQM73640.1"/>
    </source>
</evidence>
<evidence type="ECO:0000313" key="5">
    <source>
        <dbReference type="Proteomes" id="UP000473648"/>
    </source>
</evidence>
<feature type="DNA-binding region" description="H-T-H motif" evidence="2">
    <location>
        <begin position="29"/>
        <end position="48"/>
    </location>
</feature>
<dbReference type="PANTHER" id="PTHR43479">
    <property type="entry name" value="ACREF/ENVCD OPERON REPRESSOR-RELATED"/>
    <property type="match status" value="1"/>
</dbReference>
<proteinExistence type="predicted"/>
<dbReference type="GO" id="GO:0003677">
    <property type="term" value="F:DNA binding"/>
    <property type="evidence" value="ECO:0007669"/>
    <property type="project" value="UniProtKB-UniRule"/>
</dbReference>